<accession>A0A919S926</accession>
<gene>
    <name evidence="1" type="ORF">Aau02nite_25570</name>
</gene>
<evidence type="ECO:0000313" key="2">
    <source>
        <dbReference type="Proteomes" id="UP000681340"/>
    </source>
</evidence>
<name>A0A919S926_9ACTN</name>
<dbReference type="RefSeq" id="WP_212988574.1">
    <property type="nucleotide sequence ID" value="NZ_BAABEA010000019.1"/>
</dbReference>
<sequence>MALFRRSRSRFPADMPRWLETFGRYTFDLHSGIDDGEMWSRIATFHEMARSDRDGFLTDLRAVVADDRGGFATFGAARVVWELFGGDALHLPAALPIIDAGIAFKRARGLPTGALTGYEMQRLRQTD</sequence>
<reference evidence="1" key="1">
    <citation type="submission" date="2021-03" db="EMBL/GenBank/DDBJ databases">
        <title>Whole genome shotgun sequence of Actinoplanes auranticolor NBRC 12245.</title>
        <authorList>
            <person name="Komaki H."/>
            <person name="Tamura T."/>
        </authorList>
    </citation>
    <scope>NUCLEOTIDE SEQUENCE</scope>
    <source>
        <strain evidence="1">NBRC 12245</strain>
    </source>
</reference>
<protein>
    <submittedName>
        <fullName evidence="1">Uncharacterized protein</fullName>
    </submittedName>
</protein>
<comment type="caution">
    <text evidence="1">The sequence shown here is derived from an EMBL/GenBank/DDBJ whole genome shotgun (WGS) entry which is preliminary data.</text>
</comment>
<organism evidence="1 2">
    <name type="scientific">Actinoplanes auranticolor</name>
    <dbReference type="NCBI Taxonomy" id="47988"/>
    <lineage>
        <taxon>Bacteria</taxon>
        <taxon>Bacillati</taxon>
        <taxon>Actinomycetota</taxon>
        <taxon>Actinomycetes</taxon>
        <taxon>Micromonosporales</taxon>
        <taxon>Micromonosporaceae</taxon>
        <taxon>Actinoplanes</taxon>
    </lineage>
</organism>
<proteinExistence type="predicted"/>
<keyword evidence="2" id="KW-1185">Reference proteome</keyword>
<evidence type="ECO:0000313" key="1">
    <source>
        <dbReference type="EMBL" id="GIM67023.1"/>
    </source>
</evidence>
<dbReference type="AlphaFoldDB" id="A0A919S926"/>
<dbReference type="EMBL" id="BOQL01000021">
    <property type="protein sequence ID" value="GIM67023.1"/>
    <property type="molecule type" value="Genomic_DNA"/>
</dbReference>
<dbReference type="Proteomes" id="UP000681340">
    <property type="component" value="Unassembled WGS sequence"/>
</dbReference>